<dbReference type="GO" id="GO:0008483">
    <property type="term" value="F:transaminase activity"/>
    <property type="evidence" value="ECO:0007669"/>
    <property type="project" value="UniProtKB-KW"/>
</dbReference>
<dbReference type="RefSeq" id="WP_244533777.1">
    <property type="nucleotide sequence ID" value="NZ_AP014706.1"/>
</dbReference>
<dbReference type="InterPro" id="IPR015422">
    <property type="entry name" value="PyrdxlP-dep_Trfase_small"/>
</dbReference>
<dbReference type="InterPro" id="IPR015424">
    <property type="entry name" value="PyrdxlP-dep_Trfase"/>
</dbReference>
<feature type="domain" description="Aminotransferase class I/classII large" evidence="2">
    <location>
        <begin position="83"/>
        <end position="365"/>
    </location>
</feature>
<sequence length="406" mass="44380">MELDADASTDCWTDDVREEAGIDQREGGGLPSRSFAMADYLRSWSACAYHDLAASDSQPLQLSALLRLARSDDRLRWRSLDLGYADPLGSLRLREAVAARYAMVGADEVLVGAGAQETMTCLLQALLAPEDHAVVVVPIYQPLELVVTGLCATDGVALSANRAWSLDLDRFAAALRPNTRLVLTNFPNSPTGAALDRPTLDGLIALCRRHGLWLVNDEVYRQTDCALDRAVPPVVDLYERGISINGLSKGFGLPGLRVGWAACRDRAVLGRTVAAKNLLSSCLAAPSEILGEIALRAEHRITDRARAIGRRNHRRLRALLDRHSDVFEPDEPRNLAFAYPRFRGHEGATDFARTLASEAGLLVLPSILWRSSLAPVSQDHLRLGLGRIGSFAALGILEKHLLRQSW</sequence>
<geneLocation type="plasmid" evidence="4">
    <name>pMaq22A_2p DNA</name>
</geneLocation>
<reference evidence="3 4" key="1">
    <citation type="journal article" date="2015" name="Genome Announc.">
        <title>Complete Genome Sequence of Methylobacterium aquaticum Strain 22A, Isolated from Racomitrium japonicum Moss.</title>
        <authorList>
            <person name="Tani A."/>
            <person name="Ogura Y."/>
            <person name="Hayashi T."/>
            <person name="Kimbara K."/>
        </authorList>
    </citation>
    <scope>NUCLEOTIDE SEQUENCE [LARGE SCALE GENOMIC DNA]</scope>
    <source>
        <strain evidence="3 4">MA-22A</strain>
        <plasmid evidence="4">Plasmid pMaq22A_2p DNA</plasmid>
    </source>
</reference>
<evidence type="ECO:0000313" key="4">
    <source>
        <dbReference type="Proteomes" id="UP000061432"/>
    </source>
</evidence>
<dbReference type="PATRIC" id="fig|270351.10.peg.7040"/>
<dbReference type="EC" id="2.6.1.-" evidence="1"/>
<dbReference type="InterPro" id="IPR015421">
    <property type="entry name" value="PyrdxlP-dep_Trfase_major"/>
</dbReference>
<dbReference type="CDD" id="cd00609">
    <property type="entry name" value="AAT_like"/>
    <property type="match status" value="1"/>
</dbReference>
<dbReference type="Gene3D" id="3.40.640.10">
    <property type="entry name" value="Type I PLP-dependent aspartate aminotransferase-like (Major domain)"/>
    <property type="match status" value="1"/>
</dbReference>
<evidence type="ECO:0000256" key="1">
    <source>
        <dbReference type="RuleBase" id="RU000481"/>
    </source>
</evidence>
<dbReference type="KEGG" id="maqu:Maq22A_2p40585"/>
<dbReference type="InterPro" id="IPR004839">
    <property type="entry name" value="Aminotransferase_I/II_large"/>
</dbReference>
<name>A0A0C6G1R4_9HYPH</name>
<protein>
    <recommendedName>
        <fullName evidence="1">Aminotransferase</fullName>
        <ecNumber evidence="1">2.6.1.-</ecNumber>
    </recommendedName>
</protein>
<gene>
    <name evidence="3" type="ORF">Maq22A_2p40585</name>
</gene>
<proteinExistence type="inferred from homology"/>
<organism evidence="3 4">
    <name type="scientific">Methylobacterium aquaticum</name>
    <dbReference type="NCBI Taxonomy" id="270351"/>
    <lineage>
        <taxon>Bacteria</taxon>
        <taxon>Pseudomonadati</taxon>
        <taxon>Pseudomonadota</taxon>
        <taxon>Alphaproteobacteria</taxon>
        <taxon>Hyphomicrobiales</taxon>
        <taxon>Methylobacteriaceae</taxon>
        <taxon>Methylobacterium</taxon>
    </lineage>
</organism>
<keyword evidence="1 3" id="KW-0032">Aminotransferase</keyword>
<dbReference type="PROSITE" id="PS00105">
    <property type="entry name" value="AA_TRANSFER_CLASS_1"/>
    <property type="match status" value="1"/>
</dbReference>
<dbReference type="Gene3D" id="3.90.1150.10">
    <property type="entry name" value="Aspartate Aminotransferase, domain 1"/>
    <property type="match status" value="1"/>
</dbReference>
<evidence type="ECO:0000313" key="3">
    <source>
        <dbReference type="EMBL" id="BAQ49910.1"/>
    </source>
</evidence>
<dbReference type="Pfam" id="PF00155">
    <property type="entry name" value="Aminotran_1_2"/>
    <property type="match status" value="1"/>
</dbReference>
<dbReference type="Proteomes" id="UP000061432">
    <property type="component" value="Plasmid pMaq22A_2p"/>
</dbReference>
<dbReference type="AlphaFoldDB" id="A0A0C6G1R4"/>
<dbReference type="SUPFAM" id="SSF53383">
    <property type="entry name" value="PLP-dependent transferases"/>
    <property type="match status" value="1"/>
</dbReference>
<accession>A0A0C6G1R4</accession>
<reference evidence="4" key="2">
    <citation type="submission" date="2015-01" db="EMBL/GenBank/DDBJ databases">
        <title>Complete genome sequence of Methylobacterium aquaticum strain 22A.</title>
        <authorList>
            <person name="Tani A."/>
            <person name="Ogura Y."/>
            <person name="Hayashi T."/>
        </authorList>
    </citation>
    <scope>NUCLEOTIDE SEQUENCE [LARGE SCALE GENOMIC DNA]</scope>
    <source>
        <strain evidence="4">MA-22A</strain>
        <plasmid evidence="4">Plasmid pMaq22A_2p DNA</plasmid>
    </source>
</reference>
<dbReference type="PANTHER" id="PTHR43510">
    <property type="entry name" value="AMINOTRANSFERASE FUNCTION, HYPOTHETICAL (EUROFUNG)"/>
    <property type="match status" value="1"/>
</dbReference>
<comment type="similarity">
    <text evidence="1">Belongs to the class-I pyridoxal-phosphate-dependent aminotransferase family.</text>
</comment>
<evidence type="ECO:0000259" key="2">
    <source>
        <dbReference type="Pfam" id="PF00155"/>
    </source>
</evidence>
<dbReference type="PANTHER" id="PTHR43510:SF1">
    <property type="entry name" value="AMINOTRANSFERASE FUNCTION, HYPOTHETICAL (EUROFUNG)"/>
    <property type="match status" value="1"/>
</dbReference>
<keyword evidence="1 3" id="KW-0808">Transferase</keyword>
<comment type="cofactor">
    <cofactor evidence="1">
        <name>pyridoxal 5'-phosphate</name>
        <dbReference type="ChEBI" id="CHEBI:597326"/>
    </cofactor>
</comment>
<dbReference type="InterPro" id="IPR004838">
    <property type="entry name" value="NHTrfase_class1_PyrdxlP-BS"/>
</dbReference>
<dbReference type="EMBL" id="AP014706">
    <property type="protein sequence ID" value="BAQ49910.1"/>
    <property type="molecule type" value="Genomic_DNA"/>
</dbReference>
<keyword evidence="3" id="KW-0614">Plasmid</keyword>
<dbReference type="GO" id="GO:0030170">
    <property type="term" value="F:pyridoxal phosphate binding"/>
    <property type="evidence" value="ECO:0007669"/>
    <property type="project" value="InterPro"/>
</dbReference>